<dbReference type="InterPro" id="IPR000792">
    <property type="entry name" value="Tscrpt_reg_LuxR_C"/>
</dbReference>
<evidence type="ECO:0000313" key="6">
    <source>
        <dbReference type="Proteomes" id="UP000323300"/>
    </source>
</evidence>
<evidence type="ECO:0000313" key="5">
    <source>
        <dbReference type="EMBL" id="SFK94814.1"/>
    </source>
</evidence>
<feature type="non-terminal residue" evidence="5">
    <location>
        <position position="255"/>
    </location>
</feature>
<keyword evidence="3" id="KW-0804">Transcription</keyword>
<dbReference type="PANTHER" id="PTHR44688">
    <property type="entry name" value="DNA-BINDING TRANSCRIPTIONAL ACTIVATOR DEVR_DOSR"/>
    <property type="match status" value="1"/>
</dbReference>
<dbReference type="GO" id="GO:0006355">
    <property type="term" value="P:regulation of DNA-templated transcription"/>
    <property type="evidence" value="ECO:0007669"/>
    <property type="project" value="InterPro"/>
</dbReference>
<proteinExistence type="predicted"/>
<dbReference type="AlphaFoldDB" id="A0A1I4DMG5"/>
<protein>
    <submittedName>
        <fullName evidence="5">DNA-binding response regulator, NarL/FixJ family, contains REC and HTH domains</fullName>
    </submittedName>
</protein>
<dbReference type="PROSITE" id="PS50043">
    <property type="entry name" value="HTH_LUXR_2"/>
    <property type="match status" value="1"/>
</dbReference>
<dbReference type="Gene3D" id="1.10.10.10">
    <property type="entry name" value="Winged helix-like DNA-binding domain superfamily/Winged helix DNA-binding domain"/>
    <property type="match status" value="1"/>
</dbReference>
<name>A0A1I4DMG5_9HYPH</name>
<keyword evidence="1" id="KW-0805">Transcription regulation</keyword>
<keyword evidence="2 5" id="KW-0238">DNA-binding</keyword>
<keyword evidence="6" id="KW-1185">Reference proteome</keyword>
<reference evidence="5 6" key="1">
    <citation type="submission" date="2016-10" db="EMBL/GenBank/DDBJ databases">
        <authorList>
            <person name="Varghese N."/>
            <person name="Submissions S."/>
        </authorList>
    </citation>
    <scope>NUCLEOTIDE SEQUENCE [LARGE SCALE GENOMIC DNA]</scope>
    <source>
        <strain evidence="5 6">DSM 21822</strain>
    </source>
</reference>
<dbReference type="PANTHER" id="PTHR44688:SF16">
    <property type="entry name" value="DNA-BINDING TRANSCRIPTIONAL ACTIVATOR DEVR_DOSR"/>
    <property type="match status" value="1"/>
</dbReference>
<dbReference type="RefSeq" id="WP_188130524.1">
    <property type="nucleotide sequence ID" value="NZ_FOSL01000018.1"/>
</dbReference>
<feature type="domain" description="HTH luxR-type" evidence="4">
    <location>
        <begin position="173"/>
        <end position="238"/>
    </location>
</feature>
<dbReference type="Pfam" id="PF00196">
    <property type="entry name" value="GerE"/>
    <property type="match status" value="1"/>
</dbReference>
<evidence type="ECO:0000256" key="3">
    <source>
        <dbReference type="ARBA" id="ARBA00023163"/>
    </source>
</evidence>
<dbReference type="GO" id="GO:0003677">
    <property type="term" value="F:DNA binding"/>
    <property type="evidence" value="ECO:0007669"/>
    <property type="project" value="UniProtKB-KW"/>
</dbReference>
<dbReference type="InterPro" id="IPR036388">
    <property type="entry name" value="WH-like_DNA-bd_sf"/>
</dbReference>
<organism evidence="5 6">
    <name type="scientific">Neomesorhizobium albiziae</name>
    <dbReference type="NCBI Taxonomy" id="335020"/>
    <lineage>
        <taxon>Bacteria</taxon>
        <taxon>Pseudomonadati</taxon>
        <taxon>Pseudomonadota</taxon>
        <taxon>Alphaproteobacteria</taxon>
        <taxon>Hyphomicrobiales</taxon>
        <taxon>Phyllobacteriaceae</taxon>
        <taxon>Neomesorhizobium</taxon>
    </lineage>
</organism>
<dbReference type="EMBL" id="FOSL01000018">
    <property type="protein sequence ID" value="SFK94814.1"/>
    <property type="molecule type" value="Genomic_DNA"/>
</dbReference>
<evidence type="ECO:0000259" key="4">
    <source>
        <dbReference type="PROSITE" id="PS50043"/>
    </source>
</evidence>
<sequence>MLAVTQSHVGLAKDAESDQSKKRIILIVAPPHVVSECMIYAVEREFPACAVERIWQQSVPEHIQREAVCLVLLDAALFPQLRQLRSKLFNLNGPVALLQNDADTVYSPKALFAERVRGVLPMQLKLDVWLAALRLLLVGGEYYPLALFDGDRSRTHPEPQHSERVIDYSVTNQDEQMSELTEREFQVLALVANGLQNKAIAASLGLSEFTVKIHLHNINTKLGTHNRTQAAALFHAQRKASPSFGRVLAQPSYLA</sequence>
<evidence type="ECO:0000256" key="1">
    <source>
        <dbReference type="ARBA" id="ARBA00023015"/>
    </source>
</evidence>
<dbReference type="InterPro" id="IPR016032">
    <property type="entry name" value="Sig_transdc_resp-reg_C-effctor"/>
</dbReference>
<dbReference type="SMART" id="SM00421">
    <property type="entry name" value="HTH_LUXR"/>
    <property type="match status" value="1"/>
</dbReference>
<dbReference type="PRINTS" id="PR00038">
    <property type="entry name" value="HTHLUXR"/>
</dbReference>
<dbReference type="SUPFAM" id="SSF46894">
    <property type="entry name" value="C-terminal effector domain of the bipartite response regulators"/>
    <property type="match status" value="1"/>
</dbReference>
<dbReference type="CDD" id="cd06170">
    <property type="entry name" value="LuxR_C_like"/>
    <property type="match status" value="1"/>
</dbReference>
<accession>A0A1I4DMG5</accession>
<dbReference type="PROSITE" id="PS00622">
    <property type="entry name" value="HTH_LUXR_1"/>
    <property type="match status" value="1"/>
</dbReference>
<evidence type="ECO:0000256" key="2">
    <source>
        <dbReference type="ARBA" id="ARBA00023125"/>
    </source>
</evidence>
<gene>
    <name evidence="5" type="ORF">SAMN04488498_118102</name>
</gene>
<dbReference type="Proteomes" id="UP000323300">
    <property type="component" value="Unassembled WGS sequence"/>
</dbReference>